<protein>
    <recommendedName>
        <fullName evidence="13">Lysosomal amino acid transporter 1 homolog</fullName>
    </recommendedName>
    <alternativeName>
        <fullName evidence="14">PQ-loop repeat-containing protein 2</fullName>
    </alternativeName>
    <alternativeName>
        <fullName evidence="15">Solute carrier family 66 member 1</fullName>
    </alternativeName>
</protein>
<gene>
    <name evidence="18" type="ORF">PECUL_23A031088</name>
</gene>
<evidence type="ECO:0000256" key="6">
    <source>
        <dbReference type="ARBA" id="ARBA00022970"/>
    </source>
</evidence>
<evidence type="ECO:0000256" key="8">
    <source>
        <dbReference type="ARBA" id="ARBA00023136"/>
    </source>
</evidence>
<evidence type="ECO:0000256" key="7">
    <source>
        <dbReference type="ARBA" id="ARBA00022989"/>
    </source>
</evidence>
<dbReference type="Pfam" id="PF04193">
    <property type="entry name" value="PQ-loop"/>
    <property type="match status" value="2"/>
</dbReference>
<keyword evidence="19" id="KW-1185">Reference proteome</keyword>
<keyword evidence="9" id="KW-0325">Glycoprotein</keyword>
<evidence type="ECO:0000256" key="13">
    <source>
        <dbReference type="ARBA" id="ARBA00068323"/>
    </source>
</evidence>
<feature type="transmembrane region" description="Helical" evidence="17">
    <location>
        <begin position="48"/>
        <end position="67"/>
    </location>
</feature>
<sequence length="987" mass="108149">MDSDNMAEQRTHWNSDPPSNFSDCPNGSRWIMTVLSECAVDGRDVSSVYLGLISILCFFFASFPQYYRSCKTGNMDKALSIWFLLGWLAGDTCNLVGAFLSHQLPLQTYTAIYYVIADLVMLILYIYFKYRNLGLTSSLGINSVCGFVLFGSLAAISLHRGVGRPLVDSEVRIHSRMLLSYDGSGSTSFSNQDIIGMAIGSVSSILYLGSRLPQIVTNFRRKSTEGLALSLFCLVILGNLFYGLSILLKNPDNGQSESDYILHHLPWIVGSLGVMSLDVFIIFQFFTFSKIAERISAIHQPASCNCAFSVTSLALTWHSLRRRRNIAIPVNHGVNAAWVSVIGVPAGHGIGRQGYAIMQSESDGKAESAVLVQSLNEPGRFAYAGLCALSLAQLFPEKEQRTFCTEFVQELVRWLDLSVSVVPAMVAFASGFGGEGTETFTQVLMGDSVLKTNPAIITQDLVSFCLREGYYDARSRVLISHVSWLLRVPPETMEICEESLLKSLKQYTDKPSESTQESRRKKENRKKLKRYLLIGLATVGGGTVIGLTGGLAAPFIAAGAATIIGSAGAAALASTAGIAIMASLFGAAGAGLTGYKMKKRVGAIEEFEFLPLTGGRQLHISIAVTGWLSTGKYGSFVAPWQSLLHSTEQYCLAWESKYLMELGNALDTLLNGIMNMVAQEALKFTVLSGIVTALTWPASLITVASVIDNPWGVCLSRSAEVGKHLAHILLTRQQGKRPVTLIGFSLGARVLYFCLQELAQEAGAEGIIEDVVLLGAPVEGDVKKWKLLTRVVAGRIINGYCRGDWLLSFVYRSSSVKMSVAGLQPINLDDRRMVNVDLSSVCPSVSLQVKGHLDYMKQMDTILKAVGIKTKECRFEEQNSLLYNPPIPMAEELNRVPPMDSAVDPDTSWNWEPVTSTETSNSLTRQDSVSEPETTDLEPQEALQSLCIKCSTTERTKPPCADCTNNNDTRLYKQRDTTEQRHKIKEQ</sequence>
<feature type="transmembrane region" description="Helical" evidence="17">
    <location>
        <begin position="563"/>
        <end position="590"/>
    </location>
</feature>
<comment type="similarity">
    <text evidence="2">Belongs to the TMCO4 family.</text>
</comment>
<evidence type="ECO:0000256" key="4">
    <source>
        <dbReference type="ARBA" id="ARBA00022692"/>
    </source>
</evidence>
<evidence type="ECO:0000256" key="14">
    <source>
        <dbReference type="ARBA" id="ARBA00079342"/>
    </source>
</evidence>
<dbReference type="Gene3D" id="1.20.1280.290">
    <property type="match status" value="2"/>
</dbReference>
<evidence type="ECO:0000256" key="3">
    <source>
        <dbReference type="ARBA" id="ARBA00022448"/>
    </source>
</evidence>
<feature type="transmembrane region" description="Helical" evidence="17">
    <location>
        <begin position="194"/>
        <end position="214"/>
    </location>
</feature>
<keyword evidence="10" id="KW-0458">Lysosome</keyword>
<dbReference type="PANTHER" id="PTHR17920">
    <property type="entry name" value="TRANSMEMBRANE AND COILED-COIL DOMAIN-CONTAINING PROTEIN 4 TMCO4"/>
    <property type="match status" value="1"/>
</dbReference>
<keyword evidence="3" id="KW-0813">Transport</keyword>
<evidence type="ECO:0000256" key="11">
    <source>
        <dbReference type="ARBA" id="ARBA00038039"/>
    </source>
</evidence>
<comment type="subcellular location">
    <subcellularLocation>
        <location evidence="1">Lysosome membrane</location>
        <topology evidence="1">Multi-pass membrane protein</topology>
    </subcellularLocation>
</comment>
<feature type="transmembrane region" description="Helical" evidence="17">
    <location>
        <begin position="684"/>
        <end position="707"/>
    </location>
</feature>
<dbReference type="FunFam" id="1.20.1280.290:FF:000009">
    <property type="entry name" value="PQ loop repeat family protein"/>
    <property type="match status" value="1"/>
</dbReference>
<evidence type="ECO:0000256" key="5">
    <source>
        <dbReference type="ARBA" id="ARBA00022737"/>
    </source>
</evidence>
<name>A0AAD1T607_PELCU</name>
<evidence type="ECO:0000256" key="2">
    <source>
        <dbReference type="ARBA" id="ARBA00009824"/>
    </source>
</evidence>
<evidence type="ECO:0000256" key="17">
    <source>
        <dbReference type="SAM" id="Phobius"/>
    </source>
</evidence>
<dbReference type="FunFam" id="1.20.1280.290:FF:000017">
    <property type="entry name" value="lysosomal amino acid transporter 1 homolog"/>
    <property type="match status" value="1"/>
</dbReference>
<dbReference type="EMBL" id="OW240921">
    <property type="protein sequence ID" value="CAH2318372.1"/>
    <property type="molecule type" value="Genomic_DNA"/>
</dbReference>
<dbReference type="InterPro" id="IPR007941">
    <property type="entry name" value="DUF726"/>
</dbReference>
<comment type="similarity">
    <text evidence="11">Belongs to the laat-1 family.</text>
</comment>
<dbReference type="Pfam" id="PF05277">
    <property type="entry name" value="DUF726"/>
    <property type="match status" value="1"/>
</dbReference>
<dbReference type="GO" id="GO:0015174">
    <property type="term" value="F:basic amino acid transmembrane transporter activity"/>
    <property type="evidence" value="ECO:0007669"/>
    <property type="project" value="UniProtKB-ARBA"/>
</dbReference>
<dbReference type="SUPFAM" id="SSF53474">
    <property type="entry name" value="alpha/beta-Hydrolases"/>
    <property type="match status" value="1"/>
</dbReference>
<keyword evidence="8 17" id="KW-0472">Membrane</keyword>
<dbReference type="InterPro" id="IPR029058">
    <property type="entry name" value="AB_hydrolase_fold"/>
</dbReference>
<evidence type="ECO:0000256" key="15">
    <source>
        <dbReference type="ARBA" id="ARBA00081269"/>
    </source>
</evidence>
<dbReference type="InterPro" id="IPR006603">
    <property type="entry name" value="PQ-loop_rpt"/>
</dbReference>
<dbReference type="PANTHER" id="PTHR17920:SF3">
    <property type="entry name" value="TRANSMEMBRANE AND COILED-COIL DOMAIN-CONTAINING PROTEIN 4"/>
    <property type="match status" value="1"/>
</dbReference>
<keyword evidence="6" id="KW-0029">Amino-acid transport</keyword>
<feature type="transmembrane region" description="Helical" evidence="17">
    <location>
        <begin position="79"/>
        <end position="100"/>
    </location>
</feature>
<feature type="transmembrane region" description="Helical" evidence="17">
    <location>
        <begin position="106"/>
        <end position="127"/>
    </location>
</feature>
<feature type="transmembrane region" description="Helical" evidence="17">
    <location>
        <begin position="267"/>
        <end position="286"/>
    </location>
</feature>
<keyword evidence="7 17" id="KW-1133">Transmembrane helix</keyword>
<accession>A0AAD1T607</accession>
<evidence type="ECO:0000313" key="19">
    <source>
        <dbReference type="Proteomes" id="UP001295444"/>
    </source>
</evidence>
<evidence type="ECO:0000256" key="12">
    <source>
        <dbReference type="ARBA" id="ARBA00056009"/>
    </source>
</evidence>
<dbReference type="AlphaFoldDB" id="A0AAD1T607"/>
<dbReference type="GO" id="GO:0005765">
    <property type="term" value="C:lysosomal membrane"/>
    <property type="evidence" value="ECO:0007669"/>
    <property type="project" value="UniProtKB-SubCell"/>
</dbReference>
<feature type="region of interest" description="Disordered" evidence="16">
    <location>
        <begin position="1"/>
        <end position="20"/>
    </location>
</feature>
<feature type="transmembrane region" description="Helical" evidence="17">
    <location>
        <begin position="531"/>
        <end position="557"/>
    </location>
</feature>
<evidence type="ECO:0000256" key="16">
    <source>
        <dbReference type="SAM" id="MobiDB-lite"/>
    </source>
</evidence>
<feature type="transmembrane region" description="Helical" evidence="17">
    <location>
        <begin position="139"/>
        <end position="158"/>
    </location>
</feature>
<dbReference type="Proteomes" id="UP001295444">
    <property type="component" value="Chromosome 10"/>
</dbReference>
<reference evidence="18" key="1">
    <citation type="submission" date="2022-03" db="EMBL/GenBank/DDBJ databases">
        <authorList>
            <person name="Alioto T."/>
            <person name="Alioto T."/>
            <person name="Gomez Garrido J."/>
        </authorList>
    </citation>
    <scope>NUCLEOTIDE SEQUENCE</scope>
</reference>
<keyword evidence="5" id="KW-0677">Repeat</keyword>
<organism evidence="18 19">
    <name type="scientific">Pelobates cultripes</name>
    <name type="common">Western spadefoot toad</name>
    <dbReference type="NCBI Taxonomy" id="61616"/>
    <lineage>
        <taxon>Eukaryota</taxon>
        <taxon>Metazoa</taxon>
        <taxon>Chordata</taxon>
        <taxon>Craniata</taxon>
        <taxon>Vertebrata</taxon>
        <taxon>Euteleostomi</taxon>
        <taxon>Amphibia</taxon>
        <taxon>Batrachia</taxon>
        <taxon>Anura</taxon>
        <taxon>Pelobatoidea</taxon>
        <taxon>Pelobatidae</taxon>
        <taxon>Pelobates</taxon>
    </lineage>
</organism>
<proteinExistence type="inferred from homology"/>
<evidence type="ECO:0000256" key="1">
    <source>
        <dbReference type="ARBA" id="ARBA00004155"/>
    </source>
</evidence>
<comment type="function">
    <text evidence="12">Amino acid transporter that specifically mediates the pH-dependent export of the cationic amino acids arginine, histidine and lysine from lysosomes.</text>
</comment>
<evidence type="ECO:0000313" key="18">
    <source>
        <dbReference type="EMBL" id="CAH2318372.1"/>
    </source>
</evidence>
<keyword evidence="4 17" id="KW-0812">Transmembrane</keyword>
<feature type="compositionally biased region" description="Polar residues" evidence="16">
    <location>
        <begin position="907"/>
        <end position="932"/>
    </location>
</feature>
<feature type="transmembrane region" description="Helical" evidence="17">
    <location>
        <begin position="226"/>
        <end position="247"/>
    </location>
</feature>
<feature type="region of interest" description="Disordered" evidence="16">
    <location>
        <begin position="897"/>
        <end position="940"/>
    </location>
</feature>
<evidence type="ECO:0000256" key="10">
    <source>
        <dbReference type="ARBA" id="ARBA00023228"/>
    </source>
</evidence>
<dbReference type="SMART" id="SM00679">
    <property type="entry name" value="CTNS"/>
    <property type="match status" value="2"/>
</dbReference>
<evidence type="ECO:0000256" key="9">
    <source>
        <dbReference type="ARBA" id="ARBA00023180"/>
    </source>
</evidence>